<name>A0A3P6DUT2_BRAOL</name>
<protein>
    <submittedName>
        <fullName evidence="1">Uncharacterized protein</fullName>
    </submittedName>
</protein>
<evidence type="ECO:0000313" key="1">
    <source>
        <dbReference type="EMBL" id="VDD30588.1"/>
    </source>
</evidence>
<dbReference type="AlphaFoldDB" id="A0A3P6DUT2"/>
<organism evidence="1">
    <name type="scientific">Brassica oleracea</name>
    <name type="common">Wild cabbage</name>
    <dbReference type="NCBI Taxonomy" id="3712"/>
    <lineage>
        <taxon>Eukaryota</taxon>
        <taxon>Viridiplantae</taxon>
        <taxon>Streptophyta</taxon>
        <taxon>Embryophyta</taxon>
        <taxon>Tracheophyta</taxon>
        <taxon>Spermatophyta</taxon>
        <taxon>Magnoliopsida</taxon>
        <taxon>eudicotyledons</taxon>
        <taxon>Gunneridae</taxon>
        <taxon>Pentapetalae</taxon>
        <taxon>rosids</taxon>
        <taxon>malvids</taxon>
        <taxon>Brassicales</taxon>
        <taxon>Brassicaceae</taxon>
        <taxon>Brassiceae</taxon>
        <taxon>Brassica</taxon>
    </lineage>
</organism>
<proteinExistence type="predicted"/>
<gene>
    <name evidence="1" type="ORF">BOLC9T55911H</name>
</gene>
<reference evidence="1" key="1">
    <citation type="submission" date="2018-11" db="EMBL/GenBank/DDBJ databases">
        <authorList>
            <consortium name="Genoscope - CEA"/>
            <person name="William W."/>
        </authorList>
    </citation>
    <scope>NUCLEOTIDE SEQUENCE</scope>
</reference>
<sequence>MIVPRFTTTHQKSRRVKYGLFDFQPERSTDRSLWCGSANGNLLVTEQYTSTYSIVKVEE</sequence>
<dbReference type="EMBL" id="LR031875">
    <property type="protein sequence ID" value="VDD30588.1"/>
    <property type="molecule type" value="Genomic_DNA"/>
</dbReference>
<accession>A0A3P6DUT2</accession>